<gene>
    <name evidence="2" type="ORF">Z045_05885</name>
</gene>
<sequence>MSTPLSHTARILKLLKARGKVSNFELRKVAWRYPARILDLKKEGHRIRSVHDEGTRWFYIYEGHEDDEEELKKENN</sequence>
<protein>
    <recommendedName>
        <fullName evidence="1">Winged helix-turn-helix domain-containing protein</fullName>
    </recommendedName>
</protein>
<reference evidence="2 3" key="2">
    <citation type="journal article" date="2016" name="Genome Announc.">
        <title>Draft Genome Sequence of a Versatile Hydrocarbon-Degrading Bacterium, Rhodococcus pyridinivorans Strain KG-16, Collected from Oil Fields in India.</title>
        <authorList>
            <person name="Aggarwal R.K."/>
            <person name="Dawar C."/>
            <person name="Phanindranath R."/>
            <person name="Mutnuri L."/>
            <person name="Dayal A.M."/>
        </authorList>
    </citation>
    <scope>NUCLEOTIDE SEQUENCE [LARGE SCALE GENOMIC DNA]</scope>
    <source>
        <strain evidence="2 3">KG-16</strain>
    </source>
</reference>
<dbReference type="EMBL" id="AZXY01000002">
    <property type="protein sequence ID" value="KSZ59696.1"/>
    <property type="molecule type" value="Genomic_DNA"/>
</dbReference>
<name>A0A0V9UNX3_9NOCA</name>
<evidence type="ECO:0000313" key="2">
    <source>
        <dbReference type="EMBL" id="KSZ59696.1"/>
    </source>
</evidence>
<dbReference type="Pfam" id="PF14090">
    <property type="entry name" value="HTH_39"/>
    <property type="match status" value="1"/>
</dbReference>
<evidence type="ECO:0000259" key="1">
    <source>
        <dbReference type="Pfam" id="PF14090"/>
    </source>
</evidence>
<dbReference type="Proteomes" id="UP000053060">
    <property type="component" value="Unassembled WGS sequence"/>
</dbReference>
<feature type="domain" description="Winged helix-turn-helix" evidence="1">
    <location>
        <begin position="9"/>
        <end position="48"/>
    </location>
</feature>
<dbReference type="PATRIC" id="fig|1441730.3.peg.1242"/>
<reference evidence="3" key="1">
    <citation type="submission" date="2015-01" db="EMBL/GenBank/DDBJ databases">
        <title>Draft genome sequence of Rhodococcus pyridinivorans strain KG-16, a hydrocarbon-degrading bacterium.</title>
        <authorList>
            <person name="Aggarwal R.K."/>
            <person name="Dawar C."/>
        </authorList>
    </citation>
    <scope>NUCLEOTIDE SEQUENCE [LARGE SCALE GENOMIC DNA]</scope>
    <source>
        <strain evidence="3">KG-16</strain>
    </source>
</reference>
<comment type="caution">
    <text evidence="2">The sequence shown here is derived from an EMBL/GenBank/DDBJ whole genome shotgun (WGS) entry which is preliminary data.</text>
</comment>
<dbReference type="AlphaFoldDB" id="A0A0V9UNX3"/>
<dbReference type="RefSeq" id="WP_060651056.1">
    <property type="nucleotide sequence ID" value="NZ_AZXY01000002.1"/>
</dbReference>
<organism evidence="2 3">
    <name type="scientific">Rhodococcus pyridinivorans KG-16</name>
    <dbReference type="NCBI Taxonomy" id="1441730"/>
    <lineage>
        <taxon>Bacteria</taxon>
        <taxon>Bacillati</taxon>
        <taxon>Actinomycetota</taxon>
        <taxon>Actinomycetes</taxon>
        <taxon>Mycobacteriales</taxon>
        <taxon>Nocardiaceae</taxon>
        <taxon>Rhodococcus</taxon>
    </lineage>
</organism>
<proteinExistence type="predicted"/>
<evidence type="ECO:0000313" key="3">
    <source>
        <dbReference type="Proteomes" id="UP000053060"/>
    </source>
</evidence>
<dbReference type="InterPro" id="IPR055245">
    <property type="entry name" value="HTH_proteobacteria"/>
</dbReference>
<accession>A0A0V9UNX3</accession>